<gene>
    <name evidence="1" type="ORF">K504DRAFT_468533</name>
</gene>
<proteinExistence type="predicted"/>
<accession>A0A6G1K6U8</accession>
<sequence length="95" mass="11305">MCCNDLIYYHPQCGHHEYHYGQFCTHLRRQLHRINDARELQSPGIPFSLDQCRSPRFEYAKGMCGQCREDAFRISMAQRGWNYGGPVLHRRHGFF</sequence>
<evidence type="ECO:0000313" key="2">
    <source>
        <dbReference type="Proteomes" id="UP000799428"/>
    </source>
</evidence>
<protein>
    <submittedName>
        <fullName evidence="1">Uncharacterized protein</fullName>
    </submittedName>
</protein>
<dbReference type="Proteomes" id="UP000799428">
    <property type="component" value="Unassembled WGS sequence"/>
</dbReference>
<dbReference type="EMBL" id="MU005772">
    <property type="protein sequence ID" value="KAF2708171.1"/>
    <property type="molecule type" value="Genomic_DNA"/>
</dbReference>
<evidence type="ECO:0000313" key="1">
    <source>
        <dbReference type="EMBL" id="KAF2708171.1"/>
    </source>
</evidence>
<organism evidence="1 2">
    <name type="scientific">Pleomassaria siparia CBS 279.74</name>
    <dbReference type="NCBI Taxonomy" id="1314801"/>
    <lineage>
        <taxon>Eukaryota</taxon>
        <taxon>Fungi</taxon>
        <taxon>Dikarya</taxon>
        <taxon>Ascomycota</taxon>
        <taxon>Pezizomycotina</taxon>
        <taxon>Dothideomycetes</taxon>
        <taxon>Pleosporomycetidae</taxon>
        <taxon>Pleosporales</taxon>
        <taxon>Pleomassariaceae</taxon>
        <taxon>Pleomassaria</taxon>
    </lineage>
</organism>
<keyword evidence="2" id="KW-1185">Reference proteome</keyword>
<reference evidence="1" key="1">
    <citation type="journal article" date="2020" name="Stud. Mycol.">
        <title>101 Dothideomycetes genomes: a test case for predicting lifestyles and emergence of pathogens.</title>
        <authorList>
            <person name="Haridas S."/>
            <person name="Albert R."/>
            <person name="Binder M."/>
            <person name="Bloem J."/>
            <person name="Labutti K."/>
            <person name="Salamov A."/>
            <person name="Andreopoulos B."/>
            <person name="Baker S."/>
            <person name="Barry K."/>
            <person name="Bills G."/>
            <person name="Bluhm B."/>
            <person name="Cannon C."/>
            <person name="Castanera R."/>
            <person name="Culley D."/>
            <person name="Daum C."/>
            <person name="Ezra D."/>
            <person name="Gonzalez J."/>
            <person name="Henrissat B."/>
            <person name="Kuo A."/>
            <person name="Liang C."/>
            <person name="Lipzen A."/>
            <person name="Lutzoni F."/>
            <person name="Magnuson J."/>
            <person name="Mondo S."/>
            <person name="Nolan M."/>
            <person name="Ohm R."/>
            <person name="Pangilinan J."/>
            <person name="Park H.-J."/>
            <person name="Ramirez L."/>
            <person name="Alfaro M."/>
            <person name="Sun H."/>
            <person name="Tritt A."/>
            <person name="Yoshinaga Y."/>
            <person name="Zwiers L.-H."/>
            <person name="Turgeon B."/>
            <person name="Goodwin S."/>
            <person name="Spatafora J."/>
            <person name="Crous P."/>
            <person name="Grigoriev I."/>
        </authorList>
    </citation>
    <scope>NUCLEOTIDE SEQUENCE</scope>
    <source>
        <strain evidence="1">CBS 279.74</strain>
    </source>
</reference>
<name>A0A6G1K6U8_9PLEO</name>
<dbReference type="AlphaFoldDB" id="A0A6G1K6U8"/>